<feature type="compositionally biased region" description="Basic and acidic residues" evidence="1">
    <location>
        <begin position="164"/>
        <end position="181"/>
    </location>
</feature>
<dbReference type="Proteomes" id="UP000029665">
    <property type="component" value="Unassembled WGS sequence"/>
</dbReference>
<feature type="region of interest" description="Disordered" evidence="1">
    <location>
        <begin position="23"/>
        <end position="208"/>
    </location>
</feature>
<feature type="compositionally biased region" description="Basic and acidic residues" evidence="1">
    <location>
        <begin position="55"/>
        <end position="88"/>
    </location>
</feature>
<accession>A0A060SPT7</accession>
<feature type="compositionally biased region" description="Basic and acidic residues" evidence="1">
    <location>
        <begin position="111"/>
        <end position="131"/>
    </location>
</feature>
<sequence>MQRRTSQTFQRLRKLSDSLIQAIVPSSKQGDGDSFMELKRKDSRQALTQTSSADPEERSGTRGDARREREKPLPEPPREERRRERPEPSKAFNAFMTPATASSAASAAHSRPREDRRPREEVEREGGRAHAEPPSARSRHAGVRRISSSGDVHLPPQHSRYRHGQRDENASPRERGGDHLPARLLLFRPLSSLSPPRPSLTSSRHARF</sequence>
<dbReference type="HOGENOM" id="CLU_1321481_0_0_1"/>
<evidence type="ECO:0000313" key="3">
    <source>
        <dbReference type="Proteomes" id="UP000029665"/>
    </source>
</evidence>
<protein>
    <submittedName>
        <fullName evidence="2">Uncharacterized protein</fullName>
    </submittedName>
</protein>
<comment type="caution">
    <text evidence="2">The sequence shown here is derived from an EMBL/GenBank/DDBJ whole genome shotgun (WGS) entry which is preliminary data.</text>
</comment>
<dbReference type="EMBL" id="CCBP010000346">
    <property type="protein sequence ID" value="CDO76186.1"/>
    <property type="molecule type" value="Genomic_DNA"/>
</dbReference>
<keyword evidence="3" id="KW-1185">Reference proteome</keyword>
<reference evidence="2" key="1">
    <citation type="submission" date="2014-01" db="EMBL/GenBank/DDBJ databases">
        <title>The genome of the white-rot fungus Pycnoporus cinnabarinus: a basidiomycete model with a versatile arsenal for lignocellulosic biomass breakdown.</title>
        <authorList>
            <person name="Levasseur A."/>
            <person name="Lomascolo A."/>
            <person name="Ruiz-Duenas F.J."/>
            <person name="Uzan E."/>
            <person name="Piumi F."/>
            <person name="Kues U."/>
            <person name="Ram A.F.J."/>
            <person name="Murat C."/>
            <person name="Haon M."/>
            <person name="Benoit I."/>
            <person name="Arfi Y."/>
            <person name="Chevret D."/>
            <person name="Drula E."/>
            <person name="Kwon M.J."/>
            <person name="Gouret P."/>
            <person name="Lesage-Meessen L."/>
            <person name="Lombard V."/>
            <person name="Mariette J."/>
            <person name="Noirot C."/>
            <person name="Park J."/>
            <person name="Patyshakuliyeva A."/>
            <person name="Wieneger R.A.B."/>
            <person name="Wosten H.A.B."/>
            <person name="Martin F."/>
            <person name="Coutinho P.M."/>
            <person name="de Vries R."/>
            <person name="Martinez A.T."/>
            <person name="Klopp C."/>
            <person name="Pontarotti P."/>
            <person name="Henrissat B."/>
            <person name="Record E."/>
        </authorList>
    </citation>
    <scope>NUCLEOTIDE SEQUENCE [LARGE SCALE GENOMIC DNA]</scope>
    <source>
        <strain evidence="2">BRFM137</strain>
    </source>
</reference>
<dbReference type="OrthoDB" id="2747388at2759"/>
<evidence type="ECO:0000256" key="1">
    <source>
        <dbReference type="SAM" id="MobiDB-lite"/>
    </source>
</evidence>
<feature type="compositionally biased region" description="Low complexity" evidence="1">
    <location>
        <begin position="182"/>
        <end position="208"/>
    </location>
</feature>
<dbReference type="AlphaFoldDB" id="A0A060SPT7"/>
<feature type="compositionally biased region" description="Low complexity" evidence="1">
    <location>
        <begin position="99"/>
        <end position="109"/>
    </location>
</feature>
<evidence type="ECO:0000313" key="2">
    <source>
        <dbReference type="EMBL" id="CDO76186.1"/>
    </source>
</evidence>
<gene>
    <name evidence="2" type="ORF">BN946_scf185037.g9</name>
</gene>
<name>A0A060SPT7_PYCCI</name>
<proteinExistence type="predicted"/>
<organism evidence="2 3">
    <name type="scientific">Pycnoporus cinnabarinus</name>
    <name type="common">Cinnabar-red polypore</name>
    <name type="synonym">Trametes cinnabarina</name>
    <dbReference type="NCBI Taxonomy" id="5643"/>
    <lineage>
        <taxon>Eukaryota</taxon>
        <taxon>Fungi</taxon>
        <taxon>Dikarya</taxon>
        <taxon>Basidiomycota</taxon>
        <taxon>Agaricomycotina</taxon>
        <taxon>Agaricomycetes</taxon>
        <taxon>Polyporales</taxon>
        <taxon>Polyporaceae</taxon>
        <taxon>Trametes</taxon>
    </lineage>
</organism>